<dbReference type="Proteomes" id="UP000324800">
    <property type="component" value="Unassembled WGS sequence"/>
</dbReference>
<keyword evidence="1" id="KW-0812">Transmembrane</keyword>
<protein>
    <submittedName>
        <fullName evidence="2">Uncharacterized protein</fullName>
    </submittedName>
</protein>
<dbReference type="EMBL" id="SNRW01006077">
    <property type="protein sequence ID" value="KAA6383777.1"/>
    <property type="molecule type" value="Genomic_DNA"/>
</dbReference>
<reference evidence="2 3" key="1">
    <citation type="submission" date="2019-03" db="EMBL/GenBank/DDBJ databases">
        <title>Single cell metagenomics reveals metabolic interactions within the superorganism composed of flagellate Streblomastix strix and complex community of Bacteroidetes bacteria on its surface.</title>
        <authorList>
            <person name="Treitli S.C."/>
            <person name="Kolisko M."/>
            <person name="Husnik F."/>
            <person name="Keeling P."/>
            <person name="Hampl V."/>
        </authorList>
    </citation>
    <scope>NUCLEOTIDE SEQUENCE [LARGE SCALE GENOMIC DNA]</scope>
    <source>
        <strain evidence="2">ST1C</strain>
    </source>
</reference>
<proteinExistence type="predicted"/>
<sequence length="74" mass="8570">MWCMDEYCICNQFVNGRLHTGYSTVTSAGIVMKQIMQMIMNSGISVFMMKIIIMKSDVVLMKMMKMMIIVELMD</sequence>
<evidence type="ECO:0000313" key="2">
    <source>
        <dbReference type="EMBL" id="KAA6383777.1"/>
    </source>
</evidence>
<keyword evidence="1" id="KW-1133">Transmembrane helix</keyword>
<keyword evidence="1" id="KW-0472">Membrane</keyword>
<accession>A0A5J4VMA6</accession>
<gene>
    <name evidence="2" type="ORF">EZS28_020694</name>
</gene>
<comment type="caution">
    <text evidence="2">The sequence shown here is derived from an EMBL/GenBank/DDBJ whole genome shotgun (WGS) entry which is preliminary data.</text>
</comment>
<evidence type="ECO:0000256" key="1">
    <source>
        <dbReference type="SAM" id="Phobius"/>
    </source>
</evidence>
<evidence type="ECO:0000313" key="3">
    <source>
        <dbReference type="Proteomes" id="UP000324800"/>
    </source>
</evidence>
<dbReference type="AlphaFoldDB" id="A0A5J4VMA6"/>
<organism evidence="2 3">
    <name type="scientific">Streblomastix strix</name>
    <dbReference type="NCBI Taxonomy" id="222440"/>
    <lineage>
        <taxon>Eukaryota</taxon>
        <taxon>Metamonada</taxon>
        <taxon>Preaxostyla</taxon>
        <taxon>Oxymonadida</taxon>
        <taxon>Streblomastigidae</taxon>
        <taxon>Streblomastix</taxon>
    </lineage>
</organism>
<feature type="transmembrane region" description="Helical" evidence="1">
    <location>
        <begin position="35"/>
        <end position="53"/>
    </location>
</feature>
<name>A0A5J4VMA6_9EUKA</name>